<dbReference type="EMBL" id="VICG01000014">
    <property type="protein sequence ID" value="KAA8565279.1"/>
    <property type="molecule type" value="Genomic_DNA"/>
</dbReference>
<dbReference type="Proteomes" id="UP000322873">
    <property type="component" value="Unassembled WGS sequence"/>
</dbReference>
<sequence length="80" mass="9481">MSVLSIYGKTSIYKGAYIPREEITDCLLHRQKEFTIQCKEKYKTQREFRANFQYPIITINHIFLFHPQIASCALSTVDHR</sequence>
<proteinExistence type="predicted"/>
<organism evidence="1 2">
    <name type="scientific">Monilinia fructicola</name>
    <name type="common">Brown rot fungus</name>
    <name type="synonym">Ciboria fructicola</name>
    <dbReference type="NCBI Taxonomy" id="38448"/>
    <lineage>
        <taxon>Eukaryota</taxon>
        <taxon>Fungi</taxon>
        <taxon>Dikarya</taxon>
        <taxon>Ascomycota</taxon>
        <taxon>Pezizomycotina</taxon>
        <taxon>Leotiomycetes</taxon>
        <taxon>Helotiales</taxon>
        <taxon>Sclerotiniaceae</taxon>
        <taxon>Monilinia</taxon>
    </lineage>
</organism>
<gene>
    <name evidence="1" type="ORF">EYC84_011003</name>
</gene>
<reference evidence="1 2" key="1">
    <citation type="submission" date="2019-06" db="EMBL/GenBank/DDBJ databases">
        <title>Genome Sequence of the Brown Rot Fungal Pathogen Monilinia fructicola.</title>
        <authorList>
            <person name="De Miccolis Angelini R.M."/>
            <person name="Landi L."/>
            <person name="Abate D."/>
            <person name="Pollastro S."/>
            <person name="Romanazzi G."/>
            <person name="Faretra F."/>
        </authorList>
    </citation>
    <scope>NUCLEOTIDE SEQUENCE [LARGE SCALE GENOMIC DNA]</scope>
    <source>
        <strain evidence="1 2">Mfrc123</strain>
    </source>
</reference>
<accession>A0A5M9JBN0</accession>
<evidence type="ECO:0000313" key="2">
    <source>
        <dbReference type="Proteomes" id="UP000322873"/>
    </source>
</evidence>
<evidence type="ECO:0000313" key="1">
    <source>
        <dbReference type="EMBL" id="KAA8565279.1"/>
    </source>
</evidence>
<name>A0A5M9JBN0_MONFR</name>
<comment type="caution">
    <text evidence="1">The sequence shown here is derived from an EMBL/GenBank/DDBJ whole genome shotgun (WGS) entry which is preliminary data.</text>
</comment>
<protein>
    <submittedName>
        <fullName evidence="1">Uncharacterized protein</fullName>
    </submittedName>
</protein>
<dbReference type="AlphaFoldDB" id="A0A5M9JBN0"/>
<keyword evidence="2" id="KW-1185">Reference proteome</keyword>